<feature type="domain" description="RNase H type-1" evidence="1">
    <location>
        <begin position="78"/>
        <end position="114"/>
    </location>
</feature>
<sequence length="114" mass="12679">MRNTVVHGKARVYVDDVIEWAEIYLTDYHQVSVVSACTFGRVAMDVVRASNEVWKPQDLGTYKINCDTDVDEIDCRIGIGIVIRDSTGFVLVSSSKKIVAIYTPQVAEAVAILR</sequence>
<name>A0AAE0A146_9ROSI</name>
<dbReference type="Pfam" id="PF13456">
    <property type="entry name" value="RVT_3"/>
    <property type="match status" value="1"/>
</dbReference>
<dbReference type="PANTHER" id="PTHR47074">
    <property type="entry name" value="BNAC02G40300D PROTEIN"/>
    <property type="match status" value="1"/>
</dbReference>
<evidence type="ECO:0000259" key="1">
    <source>
        <dbReference type="Pfam" id="PF13456"/>
    </source>
</evidence>
<dbReference type="InterPro" id="IPR002156">
    <property type="entry name" value="RNaseH_domain"/>
</dbReference>
<evidence type="ECO:0000313" key="3">
    <source>
        <dbReference type="Proteomes" id="UP001281410"/>
    </source>
</evidence>
<comment type="caution">
    <text evidence="2">The sequence shown here is derived from an EMBL/GenBank/DDBJ whole genome shotgun (WGS) entry which is preliminary data.</text>
</comment>
<dbReference type="AlphaFoldDB" id="A0AAE0A146"/>
<keyword evidence="3" id="KW-1185">Reference proteome</keyword>
<reference evidence="2" key="1">
    <citation type="journal article" date="2023" name="Plant J.">
        <title>Genome sequences and population genomics provide insights into the demographic history, inbreeding, and mutation load of two 'living fossil' tree species of Dipteronia.</title>
        <authorList>
            <person name="Feng Y."/>
            <person name="Comes H.P."/>
            <person name="Chen J."/>
            <person name="Zhu S."/>
            <person name="Lu R."/>
            <person name="Zhang X."/>
            <person name="Li P."/>
            <person name="Qiu J."/>
            <person name="Olsen K.M."/>
            <person name="Qiu Y."/>
        </authorList>
    </citation>
    <scope>NUCLEOTIDE SEQUENCE</scope>
    <source>
        <strain evidence="2">NBL</strain>
    </source>
</reference>
<dbReference type="EMBL" id="JANJYJ010000007">
    <property type="protein sequence ID" value="KAK3198262.1"/>
    <property type="molecule type" value="Genomic_DNA"/>
</dbReference>
<dbReference type="PANTHER" id="PTHR47074:SF21">
    <property type="entry name" value="RNASE H TYPE-1 DOMAIN-CONTAINING PROTEIN"/>
    <property type="match status" value="1"/>
</dbReference>
<protein>
    <recommendedName>
        <fullName evidence="1">RNase H type-1 domain-containing protein</fullName>
    </recommendedName>
</protein>
<dbReference type="GO" id="GO:0004523">
    <property type="term" value="F:RNA-DNA hybrid ribonuclease activity"/>
    <property type="evidence" value="ECO:0007669"/>
    <property type="project" value="InterPro"/>
</dbReference>
<accession>A0AAE0A146</accession>
<gene>
    <name evidence="2" type="ORF">Dsin_021677</name>
</gene>
<dbReference type="InterPro" id="IPR052929">
    <property type="entry name" value="RNase_H-like_EbsB-rel"/>
</dbReference>
<evidence type="ECO:0000313" key="2">
    <source>
        <dbReference type="EMBL" id="KAK3198262.1"/>
    </source>
</evidence>
<dbReference type="Proteomes" id="UP001281410">
    <property type="component" value="Unassembled WGS sequence"/>
</dbReference>
<organism evidence="2 3">
    <name type="scientific">Dipteronia sinensis</name>
    <dbReference type="NCBI Taxonomy" id="43782"/>
    <lineage>
        <taxon>Eukaryota</taxon>
        <taxon>Viridiplantae</taxon>
        <taxon>Streptophyta</taxon>
        <taxon>Embryophyta</taxon>
        <taxon>Tracheophyta</taxon>
        <taxon>Spermatophyta</taxon>
        <taxon>Magnoliopsida</taxon>
        <taxon>eudicotyledons</taxon>
        <taxon>Gunneridae</taxon>
        <taxon>Pentapetalae</taxon>
        <taxon>rosids</taxon>
        <taxon>malvids</taxon>
        <taxon>Sapindales</taxon>
        <taxon>Sapindaceae</taxon>
        <taxon>Hippocastanoideae</taxon>
        <taxon>Acereae</taxon>
        <taxon>Dipteronia</taxon>
    </lineage>
</organism>
<proteinExistence type="predicted"/>
<dbReference type="GO" id="GO:0003676">
    <property type="term" value="F:nucleic acid binding"/>
    <property type="evidence" value="ECO:0007669"/>
    <property type="project" value="InterPro"/>
</dbReference>